<dbReference type="Proteomes" id="UP000218113">
    <property type="component" value="Unassembled WGS sequence"/>
</dbReference>
<proteinExistence type="predicted"/>
<feature type="signal peptide" evidence="1">
    <location>
        <begin position="1"/>
        <end position="19"/>
    </location>
</feature>
<name>A0A2A4T258_9DELT</name>
<dbReference type="EMBL" id="NVSR01000053">
    <property type="protein sequence ID" value="PCI27653.1"/>
    <property type="molecule type" value="Genomic_DNA"/>
</dbReference>
<reference evidence="3" key="1">
    <citation type="submission" date="2017-08" db="EMBL/GenBank/DDBJ databases">
        <title>A dynamic microbial community with high functional redundancy inhabits the cold, oxic subseafloor aquifer.</title>
        <authorList>
            <person name="Tully B.J."/>
            <person name="Wheat C.G."/>
            <person name="Glazer B.T."/>
            <person name="Huber J.A."/>
        </authorList>
    </citation>
    <scope>NUCLEOTIDE SEQUENCE [LARGE SCALE GENOMIC DNA]</scope>
</reference>
<evidence type="ECO:0008006" key="4">
    <source>
        <dbReference type="Google" id="ProtNLM"/>
    </source>
</evidence>
<accession>A0A2A4T258</accession>
<evidence type="ECO:0000313" key="2">
    <source>
        <dbReference type="EMBL" id="PCI27653.1"/>
    </source>
</evidence>
<keyword evidence="1" id="KW-0732">Signal</keyword>
<gene>
    <name evidence="2" type="ORF">COB67_08085</name>
</gene>
<organism evidence="2 3">
    <name type="scientific">SAR324 cluster bacterium</name>
    <dbReference type="NCBI Taxonomy" id="2024889"/>
    <lineage>
        <taxon>Bacteria</taxon>
        <taxon>Deltaproteobacteria</taxon>
        <taxon>SAR324 cluster</taxon>
    </lineage>
</organism>
<evidence type="ECO:0000256" key="1">
    <source>
        <dbReference type="SAM" id="SignalP"/>
    </source>
</evidence>
<dbReference type="AlphaFoldDB" id="A0A2A4T258"/>
<protein>
    <recommendedName>
        <fullName evidence="4">DUF4424 domain-containing protein</fullName>
    </recommendedName>
</protein>
<comment type="caution">
    <text evidence="2">The sequence shown here is derived from an EMBL/GenBank/DDBJ whole genome shotgun (WGS) entry which is preliminary data.</text>
</comment>
<evidence type="ECO:0000313" key="3">
    <source>
        <dbReference type="Proteomes" id="UP000218113"/>
    </source>
</evidence>
<feature type="chain" id="PRO_5012562680" description="DUF4424 domain-containing protein" evidence="1">
    <location>
        <begin position="20"/>
        <end position="243"/>
    </location>
</feature>
<sequence>MKRLFFFCLFLLLPGAAFAGNGSFLILKSVYLHEAVNQDGVKLLTRQKIAYDVEMLFLSPEDTIMYQLVLPWREKGINGSGYILESDAELQKLGEKQVKVYAELPTLGMDMTNFQPVPSHKLLFTGKKVDAEDFPHLIWREVNYEIKTAKRFWAPEWAGIYRPDKSADWLNQIHRETVRLRLKGSLLQKILMGLVETGFSKKQVLLAIGDPREKQFSQEAQQEEWIYVDRKIIFKDNQVIRVL</sequence>